<comment type="caution">
    <text evidence="2">The sequence shown here is derived from an EMBL/GenBank/DDBJ whole genome shotgun (WGS) entry which is preliminary data.</text>
</comment>
<organism evidence="2 3">
    <name type="scientific">Pseudomonas putida</name>
    <name type="common">Arthrobacter siderocapsulatus</name>
    <dbReference type="NCBI Taxonomy" id="303"/>
    <lineage>
        <taxon>Bacteria</taxon>
        <taxon>Pseudomonadati</taxon>
        <taxon>Pseudomonadota</taxon>
        <taxon>Gammaproteobacteria</taxon>
        <taxon>Pseudomonadales</taxon>
        <taxon>Pseudomonadaceae</taxon>
        <taxon>Pseudomonas</taxon>
    </lineage>
</organism>
<dbReference type="Proteomes" id="UP000222460">
    <property type="component" value="Unassembled WGS sequence"/>
</dbReference>
<evidence type="ECO:0000313" key="2">
    <source>
        <dbReference type="EMBL" id="PHH42964.1"/>
    </source>
</evidence>
<proteinExistence type="predicted"/>
<feature type="transmembrane region" description="Helical" evidence="1">
    <location>
        <begin position="342"/>
        <end position="359"/>
    </location>
</feature>
<dbReference type="AlphaFoldDB" id="A0A2C5WFY1"/>
<evidence type="ECO:0008006" key="4">
    <source>
        <dbReference type="Google" id="ProtNLM"/>
    </source>
</evidence>
<feature type="transmembrane region" description="Helical" evidence="1">
    <location>
        <begin position="45"/>
        <end position="67"/>
    </location>
</feature>
<name>A0A2C5WFY1_PSEPU</name>
<accession>A0A2C5WFY1</accession>
<dbReference type="EMBL" id="PDKZ01000002">
    <property type="protein sequence ID" value="PHH42964.1"/>
    <property type="molecule type" value="Genomic_DNA"/>
</dbReference>
<sequence>MSISRSLLRGRGSLDSGKVGMVELFFDLVFVFAVTQLSHSLLAHLSILGAVQVALLMVAVWWVWIFTSWITNWLDPEKLPIRLGLFGLMIAGLLLSSSIPKAFTERGLMFASAFVFMQVGRTLFAIWAVRGESLSMTRNFQRILAWLMCSGVFWIVGAFLDGQQRLLCWALALLIELISPSLYFWVPGLGRSSLSDWNVEGNHMAERCALFVIIALGESLLVTGATFAELTLSATGIMAFLVAVLGSIGMWWVYFDSGAERAHHRIAHSSDPGRQARIAYTYLHVLIVAGVIVSAVADELVLVHPDHASDAGILVIVGGPWLFLLGNALFKWVMSDRPLPPLSHLAGLVLLMLALPLALNHWFSALVLGALTTAIVVLVALWESLALRQASASITSEKAAGE</sequence>
<evidence type="ECO:0000256" key="1">
    <source>
        <dbReference type="SAM" id="Phobius"/>
    </source>
</evidence>
<reference evidence="3" key="1">
    <citation type="submission" date="2017-10" db="EMBL/GenBank/DDBJ databases">
        <title>FDA dAtabase for Regulatory Grade micrObial Sequences (FDA-ARGOS): Supporting development and validation of Infectious Disease Dx tests.</title>
        <authorList>
            <person name="Goldberg B."/>
            <person name="Campos J."/>
            <person name="Tallon L."/>
            <person name="Sadzewicz L."/>
            <person name="Ott S."/>
            <person name="Zhao X."/>
            <person name="Nagaraj S."/>
            <person name="Vavikolanu K."/>
            <person name="Aluvathingal J."/>
            <person name="Nadendla S."/>
            <person name="Geyer C."/>
            <person name="Sichtig H."/>
        </authorList>
    </citation>
    <scope>NUCLEOTIDE SEQUENCE [LARGE SCALE GENOMIC DNA]</scope>
    <source>
        <strain evidence="3">FDAARGOS_376</strain>
    </source>
</reference>
<feature type="transmembrane region" description="Helical" evidence="1">
    <location>
        <begin position="108"/>
        <end position="131"/>
    </location>
</feature>
<feature type="transmembrane region" description="Helical" evidence="1">
    <location>
        <begin position="79"/>
        <end position="96"/>
    </location>
</feature>
<feature type="transmembrane region" description="Helical" evidence="1">
    <location>
        <begin position="166"/>
        <end position="186"/>
    </location>
</feature>
<dbReference type="InterPro" id="IPR010640">
    <property type="entry name" value="Low_temperature_requirement_A"/>
</dbReference>
<dbReference type="PANTHER" id="PTHR36840:SF1">
    <property type="entry name" value="BLL5714 PROTEIN"/>
    <property type="match status" value="1"/>
</dbReference>
<feature type="transmembrane region" description="Helical" evidence="1">
    <location>
        <begin position="276"/>
        <end position="296"/>
    </location>
</feature>
<dbReference type="RefSeq" id="WP_098967677.1">
    <property type="nucleotide sequence ID" value="NZ_CP083988.1"/>
</dbReference>
<keyword evidence="1" id="KW-0812">Transmembrane</keyword>
<feature type="transmembrane region" description="Helical" evidence="1">
    <location>
        <begin position="365"/>
        <end position="382"/>
    </location>
</feature>
<dbReference type="Pfam" id="PF06772">
    <property type="entry name" value="LtrA"/>
    <property type="match status" value="1"/>
</dbReference>
<feature type="transmembrane region" description="Helical" evidence="1">
    <location>
        <begin position="143"/>
        <end position="160"/>
    </location>
</feature>
<protein>
    <recommendedName>
        <fullName evidence="4">Low temperature requirement protein A</fullName>
    </recommendedName>
</protein>
<dbReference type="PANTHER" id="PTHR36840">
    <property type="entry name" value="BLL5714 PROTEIN"/>
    <property type="match status" value="1"/>
</dbReference>
<feature type="transmembrane region" description="Helical" evidence="1">
    <location>
        <begin position="234"/>
        <end position="255"/>
    </location>
</feature>
<evidence type="ECO:0000313" key="3">
    <source>
        <dbReference type="Proteomes" id="UP000222460"/>
    </source>
</evidence>
<feature type="transmembrane region" description="Helical" evidence="1">
    <location>
        <begin position="311"/>
        <end position="330"/>
    </location>
</feature>
<keyword evidence="1" id="KW-1133">Transmembrane helix</keyword>
<keyword evidence="1" id="KW-0472">Membrane</keyword>
<gene>
    <name evidence="2" type="ORF">CRX57_23045</name>
</gene>